<comment type="caution">
    <text evidence="1">The sequence shown here is derived from an EMBL/GenBank/DDBJ whole genome shotgun (WGS) entry which is preliminary data.</text>
</comment>
<name>A0A811RGK0_9POAL</name>
<sequence>MEASVGEVRKIVKTDVPNAAHRPEAAHTTVMKLNQANSFESRSKAEDADSEETLEWPAVVVVVEEEP</sequence>
<accession>A0A811RGK0</accession>
<proteinExistence type="predicted"/>
<gene>
    <name evidence="1" type="ORF">NCGR_LOCUS52320</name>
</gene>
<dbReference type="Proteomes" id="UP000604825">
    <property type="component" value="Unassembled WGS sequence"/>
</dbReference>
<reference evidence="1" key="1">
    <citation type="submission" date="2020-10" db="EMBL/GenBank/DDBJ databases">
        <authorList>
            <person name="Han B."/>
            <person name="Lu T."/>
            <person name="Zhao Q."/>
            <person name="Huang X."/>
            <person name="Zhao Y."/>
        </authorList>
    </citation>
    <scope>NUCLEOTIDE SEQUENCE</scope>
</reference>
<dbReference type="EMBL" id="CAJGYO010000014">
    <property type="protein sequence ID" value="CAD6269015.1"/>
    <property type="molecule type" value="Genomic_DNA"/>
</dbReference>
<keyword evidence="2" id="KW-1185">Reference proteome</keyword>
<protein>
    <submittedName>
        <fullName evidence="1">Uncharacterized protein</fullName>
    </submittedName>
</protein>
<evidence type="ECO:0000313" key="1">
    <source>
        <dbReference type="EMBL" id="CAD6269015.1"/>
    </source>
</evidence>
<evidence type="ECO:0000313" key="2">
    <source>
        <dbReference type="Proteomes" id="UP000604825"/>
    </source>
</evidence>
<organism evidence="1 2">
    <name type="scientific">Miscanthus lutarioriparius</name>
    <dbReference type="NCBI Taxonomy" id="422564"/>
    <lineage>
        <taxon>Eukaryota</taxon>
        <taxon>Viridiplantae</taxon>
        <taxon>Streptophyta</taxon>
        <taxon>Embryophyta</taxon>
        <taxon>Tracheophyta</taxon>
        <taxon>Spermatophyta</taxon>
        <taxon>Magnoliopsida</taxon>
        <taxon>Liliopsida</taxon>
        <taxon>Poales</taxon>
        <taxon>Poaceae</taxon>
        <taxon>PACMAD clade</taxon>
        <taxon>Panicoideae</taxon>
        <taxon>Andropogonodae</taxon>
        <taxon>Andropogoneae</taxon>
        <taxon>Saccharinae</taxon>
        <taxon>Miscanthus</taxon>
    </lineage>
</organism>
<dbReference type="AlphaFoldDB" id="A0A811RGK0"/>